<dbReference type="SUPFAM" id="SSF53850">
    <property type="entry name" value="Periplasmic binding protein-like II"/>
    <property type="match status" value="1"/>
</dbReference>
<dbReference type="Gene3D" id="1.10.10.10">
    <property type="entry name" value="Winged helix-like DNA-binding domain superfamily/Winged helix DNA-binding domain"/>
    <property type="match status" value="1"/>
</dbReference>
<keyword evidence="9" id="KW-1185">Reference proteome</keyword>
<organism evidence="8 9">
    <name type="scientific">Methylobacterium trifolii</name>
    <dbReference type="NCBI Taxonomy" id="1003092"/>
    <lineage>
        <taxon>Bacteria</taxon>
        <taxon>Pseudomonadati</taxon>
        <taxon>Pseudomonadota</taxon>
        <taxon>Alphaproteobacteria</taxon>
        <taxon>Hyphomicrobiales</taxon>
        <taxon>Methylobacteriaceae</taxon>
        <taxon>Methylobacterium</taxon>
    </lineage>
</organism>
<feature type="region of interest" description="Disordered" evidence="6">
    <location>
        <begin position="309"/>
        <end position="328"/>
    </location>
</feature>
<dbReference type="SUPFAM" id="SSF46785">
    <property type="entry name" value="Winged helix' DNA-binding domain"/>
    <property type="match status" value="1"/>
</dbReference>
<keyword evidence="5" id="KW-0804">Transcription</keyword>
<dbReference type="Pfam" id="PF03466">
    <property type="entry name" value="LysR_substrate"/>
    <property type="match status" value="1"/>
</dbReference>
<evidence type="ECO:0000259" key="7">
    <source>
        <dbReference type="PROSITE" id="PS50931"/>
    </source>
</evidence>
<comment type="similarity">
    <text evidence="1">Belongs to the LysR transcriptional regulatory family.</text>
</comment>
<dbReference type="PRINTS" id="PR00039">
    <property type="entry name" value="HTHLYSR"/>
</dbReference>
<dbReference type="InterPro" id="IPR000847">
    <property type="entry name" value="LysR_HTH_N"/>
</dbReference>
<name>A0ABQ4TU11_9HYPH</name>
<evidence type="ECO:0000256" key="5">
    <source>
        <dbReference type="ARBA" id="ARBA00023163"/>
    </source>
</evidence>
<evidence type="ECO:0000313" key="8">
    <source>
        <dbReference type="EMBL" id="GJE58799.1"/>
    </source>
</evidence>
<reference evidence="8" key="1">
    <citation type="journal article" date="2021" name="Front. Microbiol.">
        <title>Comprehensive Comparative Genomics and Phenotyping of Methylobacterium Species.</title>
        <authorList>
            <person name="Alessa O."/>
            <person name="Ogura Y."/>
            <person name="Fujitani Y."/>
            <person name="Takami H."/>
            <person name="Hayashi T."/>
            <person name="Sahin N."/>
            <person name="Tani A."/>
        </authorList>
    </citation>
    <scope>NUCLEOTIDE SEQUENCE</scope>
    <source>
        <strain evidence="8">DSM 23632</strain>
    </source>
</reference>
<dbReference type="RefSeq" id="WP_238181402.1">
    <property type="nucleotide sequence ID" value="NZ_BPRB01000051.1"/>
</dbReference>
<sequence length="328" mass="36190">MDLRQLRYFAQIAESGNVSRAAEVLRIAQPSLSQQMRNLEDELGVALLVRHARGVTPTELGLKFYEHARRILQEVERAKEIVRSQATSPSGRISVGLPTSACRGLSLPLYRTMSDVLPNISLHIVEAMTGTLDEWIQSGRLDVALLYDHKAFEHVAWTEMMVEDLMFIVPAGHALASRCEISFRQVFEQALPVVLPGRPNVLRAVIEQIAARHDVTPTATDCESLPAIAELVRAQAFAAIMPHFAFAPEIERGEMVAVPIVDPTPSWRLSVVVSQRTLNARGSEAVAGILASVIGDLVERSVWRARLKPTDRPNSARAQAGATYPPRR</sequence>
<dbReference type="EMBL" id="BPRB01000051">
    <property type="protein sequence ID" value="GJE58799.1"/>
    <property type="molecule type" value="Genomic_DNA"/>
</dbReference>
<evidence type="ECO:0000256" key="3">
    <source>
        <dbReference type="ARBA" id="ARBA00023125"/>
    </source>
</evidence>
<evidence type="ECO:0000256" key="6">
    <source>
        <dbReference type="SAM" id="MobiDB-lite"/>
    </source>
</evidence>
<proteinExistence type="inferred from homology"/>
<evidence type="ECO:0000256" key="4">
    <source>
        <dbReference type="ARBA" id="ARBA00023159"/>
    </source>
</evidence>
<dbReference type="Gene3D" id="3.40.190.10">
    <property type="entry name" value="Periplasmic binding protein-like II"/>
    <property type="match status" value="2"/>
</dbReference>
<dbReference type="InterPro" id="IPR036388">
    <property type="entry name" value="WH-like_DNA-bd_sf"/>
</dbReference>
<evidence type="ECO:0000256" key="1">
    <source>
        <dbReference type="ARBA" id="ARBA00009437"/>
    </source>
</evidence>
<comment type="caution">
    <text evidence="8">The sequence shown here is derived from an EMBL/GenBank/DDBJ whole genome shotgun (WGS) entry which is preliminary data.</text>
</comment>
<gene>
    <name evidence="8" type="primary">oxyR_1</name>
    <name evidence="8" type="ORF">MPOCJGCO_0883</name>
</gene>
<dbReference type="Pfam" id="PF00126">
    <property type="entry name" value="HTH_1"/>
    <property type="match status" value="1"/>
</dbReference>
<keyword evidence="4" id="KW-0010">Activator</keyword>
<dbReference type="InterPro" id="IPR005119">
    <property type="entry name" value="LysR_subst-bd"/>
</dbReference>
<evidence type="ECO:0000313" key="9">
    <source>
        <dbReference type="Proteomes" id="UP001055057"/>
    </source>
</evidence>
<dbReference type="PANTHER" id="PTHR30293">
    <property type="entry name" value="TRANSCRIPTIONAL REGULATORY PROTEIN NAC-RELATED"/>
    <property type="match status" value="1"/>
</dbReference>
<reference evidence="8" key="2">
    <citation type="submission" date="2021-08" db="EMBL/GenBank/DDBJ databases">
        <authorList>
            <person name="Tani A."/>
            <person name="Ola A."/>
            <person name="Ogura Y."/>
            <person name="Katsura K."/>
            <person name="Hayashi T."/>
        </authorList>
    </citation>
    <scope>NUCLEOTIDE SEQUENCE</scope>
    <source>
        <strain evidence="8">DSM 23632</strain>
    </source>
</reference>
<dbReference type="PANTHER" id="PTHR30293:SF0">
    <property type="entry name" value="NITROGEN ASSIMILATION REGULATORY PROTEIN NAC"/>
    <property type="match status" value="1"/>
</dbReference>
<dbReference type="Proteomes" id="UP001055057">
    <property type="component" value="Unassembled WGS sequence"/>
</dbReference>
<dbReference type="InterPro" id="IPR036390">
    <property type="entry name" value="WH_DNA-bd_sf"/>
</dbReference>
<accession>A0ABQ4TU11</accession>
<protein>
    <submittedName>
        <fullName evidence="8">Hydrogen peroxide-inducible genes activator</fullName>
    </submittedName>
</protein>
<keyword evidence="2" id="KW-0805">Transcription regulation</keyword>
<keyword evidence="3" id="KW-0238">DNA-binding</keyword>
<evidence type="ECO:0000256" key="2">
    <source>
        <dbReference type="ARBA" id="ARBA00023015"/>
    </source>
</evidence>
<dbReference type="PROSITE" id="PS50931">
    <property type="entry name" value="HTH_LYSR"/>
    <property type="match status" value="1"/>
</dbReference>
<feature type="domain" description="HTH lysR-type" evidence="7">
    <location>
        <begin position="1"/>
        <end position="58"/>
    </location>
</feature>